<dbReference type="PROSITE" id="PS51257">
    <property type="entry name" value="PROKAR_LIPOPROTEIN"/>
    <property type="match status" value="1"/>
</dbReference>
<sequence length="214" mass="24717">MRTSALIILIFSPFIILSCDPLNDNISPKLDNKLTMISSFPLEPLSEQEISSIYFMREEEKLARDVYGFLYDKYSVIVFNNIFESEQSHMDAVLQLINRYDLSDPAEDTHFGEFQNAELQQLYNDLISQGSDNIIEALKVGAVIEEIDIIDIQNDLDTSIDNQDINYVYENLLKGSRNHLRAFVKNLLNRGIIYNPEYLSQELYNSIINSEKEN</sequence>
<dbReference type="RefSeq" id="WP_322346495.1">
    <property type="nucleotide sequence ID" value="NZ_CP129968.2"/>
</dbReference>
<feature type="domain" description="DUF2202" evidence="1">
    <location>
        <begin position="50"/>
        <end position="211"/>
    </location>
</feature>
<accession>A0AA51ZSI5</accession>
<dbReference type="InterPro" id="IPR009078">
    <property type="entry name" value="Ferritin-like_SF"/>
</dbReference>
<dbReference type="InterPro" id="IPR019243">
    <property type="entry name" value="DUF2202"/>
</dbReference>
<gene>
    <name evidence="2" type="ORF">QYS47_33140</name>
</gene>
<name>A0AA51ZSI5_9BACT</name>
<dbReference type="InterPro" id="IPR012347">
    <property type="entry name" value="Ferritin-like"/>
</dbReference>
<reference evidence="2" key="1">
    <citation type="submission" date="2023-08" db="EMBL/GenBank/DDBJ databases">
        <title>Comparative genomics and taxonomic characterization of three novel marine species of genus Marivirga.</title>
        <authorList>
            <person name="Muhammad N."/>
            <person name="Kim S.-G."/>
        </authorList>
    </citation>
    <scope>NUCLEOTIDE SEQUENCE</scope>
    <source>
        <strain evidence="2">BKB1-2</strain>
    </source>
</reference>
<dbReference type="KEGG" id="marp:QYS47_33140"/>
<protein>
    <submittedName>
        <fullName evidence="2">DUF2202 domain-containing protein</fullName>
    </submittedName>
</protein>
<organism evidence="2">
    <name type="scientific">Marivirga arenosa</name>
    <dbReference type="NCBI Taxonomy" id="3059076"/>
    <lineage>
        <taxon>Bacteria</taxon>
        <taxon>Pseudomonadati</taxon>
        <taxon>Bacteroidota</taxon>
        <taxon>Cytophagia</taxon>
        <taxon>Cytophagales</taxon>
        <taxon>Marivirgaceae</taxon>
        <taxon>Marivirga</taxon>
    </lineage>
</organism>
<evidence type="ECO:0000259" key="1">
    <source>
        <dbReference type="Pfam" id="PF09968"/>
    </source>
</evidence>
<evidence type="ECO:0000313" key="2">
    <source>
        <dbReference type="EMBL" id="WNB17170.1"/>
    </source>
</evidence>
<dbReference type="AlphaFoldDB" id="A0AA51ZSI5"/>
<proteinExistence type="predicted"/>
<dbReference type="EMBL" id="CP129968">
    <property type="protein sequence ID" value="WNB17170.1"/>
    <property type="molecule type" value="Genomic_DNA"/>
</dbReference>
<dbReference type="Gene3D" id="1.20.1260.10">
    <property type="match status" value="1"/>
</dbReference>
<dbReference type="Proteomes" id="UP001232019">
    <property type="component" value="Chromosome"/>
</dbReference>
<dbReference type="CDD" id="cd01048">
    <property type="entry name" value="Ferritin_like_AB2"/>
    <property type="match status" value="1"/>
</dbReference>
<dbReference type="Pfam" id="PF09968">
    <property type="entry name" value="DUF2202"/>
    <property type="match status" value="1"/>
</dbReference>
<dbReference type="SUPFAM" id="SSF47240">
    <property type="entry name" value="Ferritin-like"/>
    <property type="match status" value="1"/>
</dbReference>